<feature type="domain" description="Rho-GAP" evidence="6">
    <location>
        <begin position="46"/>
        <end position="236"/>
    </location>
</feature>
<evidence type="ECO:0000256" key="2">
    <source>
        <dbReference type="ARBA" id="ARBA00022525"/>
    </source>
</evidence>
<evidence type="ECO:0000259" key="6">
    <source>
        <dbReference type="PROSITE" id="PS50238"/>
    </source>
</evidence>
<dbReference type="InterPro" id="IPR029034">
    <property type="entry name" value="Cystine-knot_cytokine"/>
</dbReference>
<evidence type="ECO:0000256" key="5">
    <source>
        <dbReference type="SAM" id="MobiDB-lite"/>
    </source>
</evidence>
<dbReference type="SMART" id="SM00041">
    <property type="entry name" value="CT"/>
    <property type="match status" value="1"/>
</dbReference>
<keyword evidence="2" id="KW-0964">Secreted</keyword>
<evidence type="ECO:0000313" key="7">
    <source>
        <dbReference type="EMBL" id="MED6260105.1"/>
    </source>
</evidence>
<dbReference type="SUPFAM" id="SSF48350">
    <property type="entry name" value="GTPase activation domain, GAP"/>
    <property type="match status" value="1"/>
</dbReference>
<evidence type="ECO:0000313" key="8">
    <source>
        <dbReference type="Proteomes" id="UP001345963"/>
    </source>
</evidence>
<dbReference type="InterPro" id="IPR004133">
    <property type="entry name" value="DAN_dom"/>
</dbReference>
<dbReference type="PANTHER" id="PTHR15670:SF4">
    <property type="entry name" value="RHO GTPASE-ACTIVATING PROTEIN 11A"/>
    <property type="match status" value="1"/>
</dbReference>
<reference evidence="7 8" key="1">
    <citation type="submission" date="2021-07" db="EMBL/GenBank/DDBJ databases">
        <authorList>
            <person name="Palmer J.M."/>
        </authorList>
    </citation>
    <scope>NUCLEOTIDE SEQUENCE [LARGE SCALE GENOMIC DNA]</scope>
    <source>
        <strain evidence="7 8">AT_MEX2019</strain>
        <tissue evidence="7">Muscle</tissue>
    </source>
</reference>
<dbReference type="Pfam" id="PF03045">
    <property type="entry name" value="DAN"/>
    <property type="match status" value="1"/>
</dbReference>
<dbReference type="InterPro" id="IPR008936">
    <property type="entry name" value="Rho_GTPase_activation_prot"/>
</dbReference>
<keyword evidence="8" id="KW-1185">Reference proteome</keyword>
<dbReference type="PANTHER" id="PTHR15670">
    <property type="entry name" value="RHO GTPASE ACTIVATING PROTEIN 11A"/>
    <property type="match status" value="1"/>
</dbReference>
<sequence>MCSGNSQPAAVQHLRTAYGIKTKNWNKNKATSCKSTASNLGKVFGVPLDSLPYYNMECGSVPSFLVDACMKLLAHVETEGLFRKSGSVVRLKELRAKLDAGEECLPTARPCDVAGLVKQFFRELPEPILPTELQEAFFKAQQLPSEEERTSATMLLSCVLPDKNICVLRHFFDFLHNVSQRSAENKMDSGNLSVILAPNLLHFGDGTEKINSNMEKRLKQQAAIVHCFIENAHNFGVLPRFLQEKVPAMMGCEPGASSPAEDELEERVLNSGMKKKNRRSFGVFSSTTPVVATPSSKRKLPLELRHSFGLSNKKRRSVKKNLGTELLPSTLFSRTSTPGSACSASGVLDLSQNVLSAGRSNRLPSTSARRKSKRFSHRHVVNRVESGRAGCFSPKVSKKEAPLKSLRLRFSLGKSNKDAGSESIGLRLATQESTTGFHFKHEMEFIPSNLARKTEATSSKYISKSEDNLLTPQCDSSTHQASWIVETPVGTRALNRGSFTDTPLTTSHKGNYMSEPAIVVSKSSPASVLPKKLCCTSSSESLKSACSIAEPLRQNDPAGKIQNDVTELENDLQASKRGFCSSVGESGIKSSAKIPGTPALAFEVDIYCPPTEADEQNVTFGQFNIEALTPLHIDSGVFESSANCSPVINRGLSPPFGRCSNSTLGSVERVPQQMNCSRLIDALDIQSPAHFSLGVPSGLQSTPYRPGVELEDEPNTPSKTEILGSKSYEEVKISPESGAKVKHQPSLSPDGLKTQKRRVVDHIQHFNKLTLYSPTSSKNKQIRSPMKFQRTPVKLTVRRINSLTGESRRPGKLAELTARQAGHVTKTLSLESGLSPQLRLRPQVERSNSTVPVKKPPPVPPKRLSTLPRKVTPCALGDMTNKVLPKARMECSVSDPSAAQKPFIVQQNLENRPGMAVSAHTLCSMVFIIGLLSSPADSKRNRASQGAIPHPDKNNPNESEQQPQPPQAGSRSRQRPGSSSPADEVLESSQEALHVTERQYLKRDWCKTQPLKQTIHEEGCISRTIINRFCYGQCNSFYIPRHIRREEGAFQSCSFCKPKRFTTMTFTLNCPDQQPPTKKKRIQRVKQCRCISIDLD</sequence>
<dbReference type="InterPro" id="IPR006207">
    <property type="entry name" value="Cys_knot_C"/>
</dbReference>
<gene>
    <name evidence="7" type="ORF">ATANTOWER_001786</name>
</gene>
<dbReference type="Proteomes" id="UP001345963">
    <property type="component" value="Unassembled WGS sequence"/>
</dbReference>
<keyword evidence="3" id="KW-0732">Signal</keyword>
<comment type="subcellular location">
    <subcellularLocation>
        <location evidence="1">Secreted</location>
    </subcellularLocation>
</comment>
<dbReference type="PROSITE" id="PS50238">
    <property type="entry name" value="RHOGAP"/>
    <property type="match status" value="1"/>
</dbReference>
<comment type="caution">
    <text evidence="7">The sequence shown here is derived from an EMBL/GenBank/DDBJ whole genome shotgun (WGS) entry which is preliminary data.</text>
</comment>
<dbReference type="Gene3D" id="1.10.555.10">
    <property type="entry name" value="Rho GTPase activation protein"/>
    <property type="match status" value="1"/>
</dbReference>
<feature type="region of interest" description="Disordered" evidence="5">
    <location>
        <begin position="694"/>
        <end position="751"/>
    </location>
</feature>
<feature type="region of interest" description="Disordered" evidence="5">
    <location>
        <begin position="844"/>
        <end position="867"/>
    </location>
</feature>
<feature type="region of interest" description="Disordered" evidence="5">
    <location>
        <begin position="938"/>
        <end position="989"/>
    </location>
</feature>
<dbReference type="Pfam" id="PF00620">
    <property type="entry name" value="RhoGAP"/>
    <property type="match status" value="1"/>
</dbReference>
<dbReference type="CDD" id="cd04394">
    <property type="entry name" value="RhoGAP-ARHGAP11A"/>
    <property type="match status" value="1"/>
</dbReference>
<dbReference type="SMART" id="SM00324">
    <property type="entry name" value="RhoGAP"/>
    <property type="match status" value="1"/>
</dbReference>
<evidence type="ECO:0000256" key="3">
    <source>
        <dbReference type="ARBA" id="ARBA00022729"/>
    </source>
</evidence>
<evidence type="ECO:0000256" key="1">
    <source>
        <dbReference type="ARBA" id="ARBA00004613"/>
    </source>
</evidence>
<feature type="compositionally biased region" description="Low complexity" evidence="5">
    <location>
        <begin position="956"/>
        <end position="982"/>
    </location>
</feature>
<organism evidence="7 8">
    <name type="scientific">Ataeniobius toweri</name>
    <dbReference type="NCBI Taxonomy" id="208326"/>
    <lineage>
        <taxon>Eukaryota</taxon>
        <taxon>Metazoa</taxon>
        <taxon>Chordata</taxon>
        <taxon>Craniata</taxon>
        <taxon>Vertebrata</taxon>
        <taxon>Euteleostomi</taxon>
        <taxon>Actinopterygii</taxon>
        <taxon>Neopterygii</taxon>
        <taxon>Teleostei</taxon>
        <taxon>Neoteleostei</taxon>
        <taxon>Acanthomorphata</taxon>
        <taxon>Ovalentaria</taxon>
        <taxon>Atherinomorphae</taxon>
        <taxon>Cyprinodontiformes</taxon>
        <taxon>Goodeidae</taxon>
        <taxon>Ataeniobius</taxon>
    </lineage>
</organism>
<dbReference type="Gene3D" id="2.10.90.10">
    <property type="entry name" value="Cystine-knot cytokines"/>
    <property type="match status" value="1"/>
</dbReference>
<proteinExistence type="predicted"/>
<protein>
    <recommendedName>
        <fullName evidence="6">Rho-GAP domain-containing protein</fullName>
    </recommendedName>
</protein>
<dbReference type="InterPro" id="IPR042869">
    <property type="entry name" value="ARHGAP11A/B"/>
</dbReference>
<accession>A0ABU7CCV7</accession>
<name>A0ABU7CCV7_9TELE</name>
<dbReference type="InterPro" id="IPR000198">
    <property type="entry name" value="RhoGAP_dom"/>
</dbReference>
<evidence type="ECO:0000256" key="4">
    <source>
        <dbReference type="ARBA" id="ARBA00023157"/>
    </source>
</evidence>
<dbReference type="EMBL" id="JAHUTI010088630">
    <property type="protein sequence ID" value="MED6260105.1"/>
    <property type="molecule type" value="Genomic_DNA"/>
</dbReference>
<keyword evidence="4" id="KW-1015">Disulfide bond</keyword>